<accession>A0AAV2TI94</accession>
<dbReference type="EMBL" id="CAXLJL010000270">
    <property type="protein sequence ID" value="CAL5135904.1"/>
    <property type="molecule type" value="Genomic_DNA"/>
</dbReference>
<protein>
    <submittedName>
        <fullName evidence="1">Uncharacterized protein</fullName>
    </submittedName>
</protein>
<dbReference type="AlphaFoldDB" id="A0AAV2TI94"/>
<dbReference type="Proteomes" id="UP001497525">
    <property type="component" value="Unassembled WGS sequence"/>
</dbReference>
<gene>
    <name evidence="1" type="ORF">CDAUBV1_LOCUS10009</name>
</gene>
<organism evidence="1 2">
    <name type="scientific">Calicophoron daubneyi</name>
    <name type="common">Rumen fluke</name>
    <name type="synonym">Paramphistomum daubneyi</name>
    <dbReference type="NCBI Taxonomy" id="300641"/>
    <lineage>
        <taxon>Eukaryota</taxon>
        <taxon>Metazoa</taxon>
        <taxon>Spiralia</taxon>
        <taxon>Lophotrochozoa</taxon>
        <taxon>Platyhelminthes</taxon>
        <taxon>Trematoda</taxon>
        <taxon>Digenea</taxon>
        <taxon>Plagiorchiida</taxon>
        <taxon>Pronocephalata</taxon>
        <taxon>Paramphistomoidea</taxon>
        <taxon>Paramphistomidae</taxon>
        <taxon>Calicophoron</taxon>
    </lineage>
</organism>
<evidence type="ECO:0000313" key="1">
    <source>
        <dbReference type="EMBL" id="CAL5135904.1"/>
    </source>
</evidence>
<sequence>MLKSLLFHQNRTGEIPNWCGNCTISSSSQCTKRRSIQSVPIRVHAAVSHQDRRLIKSLLINAKMTAVEWTLYEFADYLPLVAFVHNTHGSGPTALLKLMWPFMLSLEAEMLICQIFGRKQVHSLNAVPVRDEKNRASQEALTLFRIINTITSFPRIPTPTQRDYLPLFSSLKSCEWHVQICCGGLKEDCPVVWPEWKPNGGTCNHFDHVGTVEKPKILLLAHYNTGSKPENGDWTMRYHDPPERILLLNESLNKGWEIYGMIFATTTNTASSN</sequence>
<comment type="caution">
    <text evidence="1">The sequence shown here is derived from an EMBL/GenBank/DDBJ whole genome shotgun (WGS) entry which is preliminary data.</text>
</comment>
<proteinExistence type="predicted"/>
<evidence type="ECO:0000313" key="2">
    <source>
        <dbReference type="Proteomes" id="UP001497525"/>
    </source>
</evidence>
<name>A0AAV2TI94_CALDB</name>
<reference evidence="1" key="1">
    <citation type="submission" date="2024-06" db="EMBL/GenBank/DDBJ databases">
        <authorList>
            <person name="Liu X."/>
            <person name="Lenzi L."/>
            <person name="Haldenby T S."/>
            <person name="Uol C."/>
        </authorList>
    </citation>
    <scope>NUCLEOTIDE SEQUENCE</scope>
</reference>